<evidence type="ECO:0000259" key="1">
    <source>
        <dbReference type="Pfam" id="PF11716"/>
    </source>
</evidence>
<dbReference type="Proteomes" id="UP001500449">
    <property type="component" value="Unassembled WGS sequence"/>
</dbReference>
<dbReference type="GO" id="GO:0016853">
    <property type="term" value="F:isomerase activity"/>
    <property type="evidence" value="ECO:0007669"/>
    <property type="project" value="UniProtKB-KW"/>
</dbReference>
<gene>
    <name evidence="2" type="ORF">GCM10009836_28460</name>
</gene>
<name>A0ABN2N229_9PSEU</name>
<comment type="caution">
    <text evidence="2">The sequence shown here is derived from an EMBL/GenBank/DDBJ whole genome shotgun (WGS) entry which is preliminary data.</text>
</comment>
<dbReference type="EMBL" id="BAAAQK010000006">
    <property type="protein sequence ID" value="GAA1847171.1"/>
    <property type="molecule type" value="Genomic_DNA"/>
</dbReference>
<organism evidence="2 3">
    <name type="scientific">Pseudonocardia ailaonensis</name>
    <dbReference type="NCBI Taxonomy" id="367279"/>
    <lineage>
        <taxon>Bacteria</taxon>
        <taxon>Bacillati</taxon>
        <taxon>Actinomycetota</taxon>
        <taxon>Actinomycetes</taxon>
        <taxon>Pseudonocardiales</taxon>
        <taxon>Pseudonocardiaceae</taxon>
        <taxon>Pseudonocardia</taxon>
    </lineage>
</organism>
<evidence type="ECO:0000313" key="2">
    <source>
        <dbReference type="EMBL" id="GAA1847171.1"/>
    </source>
</evidence>
<keyword evidence="2" id="KW-0413">Isomerase</keyword>
<dbReference type="SUPFAM" id="SSF109854">
    <property type="entry name" value="DinB/YfiT-like putative metalloenzymes"/>
    <property type="match status" value="1"/>
</dbReference>
<accession>A0ABN2N229</accession>
<dbReference type="Pfam" id="PF11716">
    <property type="entry name" value="MDMPI_N"/>
    <property type="match status" value="1"/>
</dbReference>
<dbReference type="RefSeq" id="WP_344416496.1">
    <property type="nucleotide sequence ID" value="NZ_BAAAQK010000006.1"/>
</dbReference>
<reference evidence="2 3" key="1">
    <citation type="journal article" date="2019" name="Int. J. Syst. Evol. Microbiol.">
        <title>The Global Catalogue of Microorganisms (GCM) 10K type strain sequencing project: providing services to taxonomists for standard genome sequencing and annotation.</title>
        <authorList>
            <consortium name="The Broad Institute Genomics Platform"/>
            <consortium name="The Broad Institute Genome Sequencing Center for Infectious Disease"/>
            <person name="Wu L."/>
            <person name="Ma J."/>
        </authorList>
    </citation>
    <scope>NUCLEOTIDE SEQUENCE [LARGE SCALE GENOMIC DNA]</scope>
    <source>
        <strain evidence="2 3">JCM 16009</strain>
    </source>
</reference>
<feature type="domain" description="Mycothiol-dependent maleylpyruvate isomerase metal-binding" evidence="1">
    <location>
        <begin position="12"/>
        <end position="116"/>
    </location>
</feature>
<protein>
    <submittedName>
        <fullName evidence="2">Maleylpyruvate isomerase family mycothiol-dependent enzyme</fullName>
    </submittedName>
</protein>
<evidence type="ECO:0000313" key="3">
    <source>
        <dbReference type="Proteomes" id="UP001500449"/>
    </source>
</evidence>
<dbReference type="InterPro" id="IPR034660">
    <property type="entry name" value="DinB/YfiT-like"/>
</dbReference>
<dbReference type="NCBIfam" id="TIGR03083">
    <property type="entry name" value="maleylpyruvate isomerase family mycothiol-dependent enzyme"/>
    <property type="match status" value="1"/>
</dbReference>
<sequence>MDTQAIIAAVEAERLGLADALDGLGAADWAAASLCEGWTVRDVAAHLTLATRLSPVSAFLGVLKARGDINRMIGDSARARSGQFEPAELVAQLRETAGSPKRPLGTKPTDPLVDSLVHAQDMLRPLGRTREMAAERVAPALDHVFTSAFYGAATKFAGLRLAATDHEWSHGSGPEVSGPAGELLLIATGRPAGLAALSGEGVDEVRRRVAG</sequence>
<proteinExistence type="predicted"/>
<keyword evidence="3" id="KW-1185">Reference proteome</keyword>
<dbReference type="InterPro" id="IPR024344">
    <property type="entry name" value="MDMPI_metal-binding"/>
</dbReference>
<dbReference type="Gene3D" id="1.20.120.450">
    <property type="entry name" value="dinb family like domain"/>
    <property type="match status" value="1"/>
</dbReference>
<dbReference type="InterPro" id="IPR017517">
    <property type="entry name" value="Maleyloyr_isom"/>
</dbReference>